<comment type="caution">
    <text evidence="2">The sequence shown here is derived from an EMBL/GenBank/DDBJ whole genome shotgun (WGS) entry which is preliminary data.</text>
</comment>
<dbReference type="InterPro" id="IPR008011">
    <property type="entry name" value="Complex1_LYR_dom"/>
</dbReference>
<feature type="domain" description="Complex 1 LYR protein" evidence="1">
    <location>
        <begin position="19"/>
        <end position="73"/>
    </location>
</feature>
<organism evidence="2 3">
    <name type="scientific">Basidiobolus ranarum</name>
    <dbReference type="NCBI Taxonomy" id="34480"/>
    <lineage>
        <taxon>Eukaryota</taxon>
        <taxon>Fungi</taxon>
        <taxon>Fungi incertae sedis</taxon>
        <taxon>Zoopagomycota</taxon>
        <taxon>Entomophthoromycotina</taxon>
        <taxon>Basidiobolomycetes</taxon>
        <taxon>Basidiobolales</taxon>
        <taxon>Basidiobolaceae</taxon>
        <taxon>Basidiobolus</taxon>
    </lineage>
</organism>
<evidence type="ECO:0000313" key="3">
    <source>
        <dbReference type="Proteomes" id="UP001479436"/>
    </source>
</evidence>
<proteinExistence type="predicted"/>
<dbReference type="Pfam" id="PF05347">
    <property type="entry name" value="Complex1_LYR"/>
    <property type="match status" value="1"/>
</dbReference>
<accession>A0ABR2WBV1</accession>
<keyword evidence="3" id="KW-1185">Reference proteome</keyword>
<dbReference type="EMBL" id="JASJQH010006876">
    <property type="protein sequence ID" value="KAK9729760.1"/>
    <property type="molecule type" value="Genomic_DNA"/>
</dbReference>
<dbReference type="Proteomes" id="UP001479436">
    <property type="component" value="Unassembled WGS sequence"/>
</dbReference>
<gene>
    <name evidence="2" type="ORF">K7432_000007</name>
</gene>
<evidence type="ECO:0000313" key="2">
    <source>
        <dbReference type="EMBL" id="KAK9729760.1"/>
    </source>
</evidence>
<reference evidence="2 3" key="1">
    <citation type="submission" date="2023-04" db="EMBL/GenBank/DDBJ databases">
        <title>Genome of Basidiobolus ranarum AG-B5.</title>
        <authorList>
            <person name="Stajich J.E."/>
            <person name="Carter-House D."/>
            <person name="Gryganskyi A."/>
        </authorList>
    </citation>
    <scope>NUCLEOTIDE SEQUENCE [LARGE SCALE GENOMIC DNA]</scope>
    <source>
        <strain evidence="2 3">AG-B5</strain>
    </source>
</reference>
<name>A0ABR2WBV1_9FUNG</name>
<evidence type="ECO:0000259" key="1">
    <source>
        <dbReference type="Pfam" id="PF05347"/>
    </source>
</evidence>
<sequence>MRVATTSTTGPVINSAKGHILSLYRNLLRNARGLRYSDKDYVMGRIRTEFKNNVDVNKLRQDKLILKAERVLENNFGGLV</sequence>
<protein>
    <recommendedName>
        <fullName evidence="1">Complex 1 LYR protein domain-containing protein</fullName>
    </recommendedName>
</protein>